<sequence>MVVGGAVATIGFFLWAQRLPDLSSSNQWWAIIIAGAGMGLIIGPASTDASNRSPRETYGEVTGILQTIRYYGSSVGLAVLATILANRTMSGTTYRQEASTAAGRLDFSNGMKDVFYAMAAIMAVTFVIALVGLRKGIQEEIPDLEVTSA</sequence>
<proteinExistence type="predicted"/>
<evidence type="ECO:0000256" key="2">
    <source>
        <dbReference type="ARBA" id="ARBA00022692"/>
    </source>
</evidence>
<evidence type="ECO:0000256" key="3">
    <source>
        <dbReference type="ARBA" id="ARBA00022989"/>
    </source>
</evidence>
<evidence type="ECO:0000256" key="5">
    <source>
        <dbReference type="SAM" id="Phobius"/>
    </source>
</evidence>
<name>A0A6J7AM09_9ZZZZ</name>
<comment type="subcellular location">
    <subcellularLocation>
        <location evidence="1">Membrane</location>
        <topology evidence="1">Multi-pass membrane protein</topology>
    </subcellularLocation>
</comment>
<keyword evidence="4 5" id="KW-0472">Membrane</keyword>
<protein>
    <submittedName>
        <fullName evidence="6">Unannotated protein</fullName>
    </submittedName>
</protein>
<feature type="transmembrane region" description="Helical" evidence="5">
    <location>
        <begin position="68"/>
        <end position="85"/>
    </location>
</feature>
<keyword evidence="2 5" id="KW-0812">Transmembrane</keyword>
<dbReference type="PANTHER" id="PTHR42718">
    <property type="entry name" value="MAJOR FACILITATOR SUPERFAMILY MULTIDRUG TRANSPORTER MFSC"/>
    <property type="match status" value="1"/>
</dbReference>
<reference evidence="6" key="1">
    <citation type="submission" date="2020-05" db="EMBL/GenBank/DDBJ databases">
        <authorList>
            <person name="Chiriac C."/>
            <person name="Salcher M."/>
            <person name="Ghai R."/>
            <person name="Kavagutti S V."/>
        </authorList>
    </citation>
    <scope>NUCLEOTIDE SEQUENCE</scope>
</reference>
<dbReference type="Gene3D" id="1.20.1250.20">
    <property type="entry name" value="MFS general substrate transporter like domains"/>
    <property type="match status" value="1"/>
</dbReference>
<feature type="transmembrane region" description="Helical" evidence="5">
    <location>
        <begin position="28"/>
        <end position="47"/>
    </location>
</feature>
<dbReference type="PANTHER" id="PTHR42718:SF49">
    <property type="entry name" value="EXPORT PROTEIN"/>
    <property type="match status" value="1"/>
</dbReference>
<dbReference type="AlphaFoldDB" id="A0A6J7AM09"/>
<evidence type="ECO:0000313" key="6">
    <source>
        <dbReference type="EMBL" id="CAB4833981.1"/>
    </source>
</evidence>
<dbReference type="InterPro" id="IPR036259">
    <property type="entry name" value="MFS_trans_sf"/>
</dbReference>
<keyword evidence="3 5" id="KW-1133">Transmembrane helix</keyword>
<evidence type="ECO:0000256" key="1">
    <source>
        <dbReference type="ARBA" id="ARBA00004141"/>
    </source>
</evidence>
<dbReference type="SUPFAM" id="SSF103473">
    <property type="entry name" value="MFS general substrate transporter"/>
    <property type="match status" value="1"/>
</dbReference>
<evidence type="ECO:0000256" key="4">
    <source>
        <dbReference type="ARBA" id="ARBA00023136"/>
    </source>
</evidence>
<gene>
    <name evidence="6" type="ORF">UFOPK3164_01557</name>
</gene>
<feature type="transmembrane region" description="Helical" evidence="5">
    <location>
        <begin position="114"/>
        <end position="133"/>
    </location>
</feature>
<accession>A0A6J7AM09</accession>
<dbReference type="GO" id="GO:0016020">
    <property type="term" value="C:membrane"/>
    <property type="evidence" value="ECO:0007669"/>
    <property type="project" value="UniProtKB-SubCell"/>
</dbReference>
<organism evidence="6">
    <name type="scientific">freshwater metagenome</name>
    <dbReference type="NCBI Taxonomy" id="449393"/>
    <lineage>
        <taxon>unclassified sequences</taxon>
        <taxon>metagenomes</taxon>
        <taxon>ecological metagenomes</taxon>
    </lineage>
</organism>
<dbReference type="EMBL" id="CAFABE010000105">
    <property type="protein sequence ID" value="CAB4833981.1"/>
    <property type="molecule type" value="Genomic_DNA"/>
</dbReference>